<dbReference type="GO" id="GO:0015295">
    <property type="term" value="F:solute:proton symporter activity"/>
    <property type="evidence" value="ECO:0007669"/>
    <property type="project" value="TreeGrafter"/>
</dbReference>
<dbReference type="Proteomes" id="UP000004367">
    <property type="component" value="Unassembled WGS sequence"/>
</dbReference>
<dbReference type="PANTHER" id="PTHR30003:SF0">
    <property type="entry name" value="GLYCOLATE PERMEASE GLCA-RELATED"/>
    <property type="match status" value="1"/>
</dbReference>
<gene>
    <name evidence="9" type="ORF">MOPEL_009_00150</name>
</gene>
<feature type="transmembrane region" description="Helical" evidence="8">
    <location>
        <begin position="16"/>
        <end position="36"/>
    </location>
</feature>
<feature type="transmembrane region" description="Helical" evidence="8">
    <location>
        <begin position="332"/>
        <end position="354"/>
    </location>
</feature>
<reference evidence="9 10" key="1">
    <citation type="submission" date="2012-02" db="EMBL/GenBank/DDBJ databases">
        <title>Whole genome shotgun sequence of Mobilicoccus pelagius NBRC 104925.</title>
        <authorList>
            <person name="Yoshida Y."/>
            <person name="Hosoyama A."/>
            <person name="Tsuchikane K."/>
            <person name="Katsumata H."/>
            <person name="Yamazaki S."/>
            <person name="Fujita N."/>
        </authorList>
    </citation>
    <scope>NUCLEOTIDE SEQUENCE [LARGE SCALE GENOMIC DNA]</scope>
    <source>
        <strain evidence="9 10">NBRC 104925</strain>
    </source>
</reference>
<feature type="transmembrane region" description="Helical" evidence="8">
    <location>
        <begin position="162"/>
        <end position="183"/>
    </location>
</feature>
<evidence type="ECO:0000256" key="4">
    <source>
        <dbReference type="ARBA" id="ARBA00022475"/>
    </source>
</evidence>
<evidence type="ECO:0000256" key="3">
    <source>
        <dbReference type="ARBA" id="ARBA00022448"/>
    </source>
</evidence>
<comment type="subcellular location">
    <subcellularLocation>
        <location evidence="1 8">Cell membrane</location>
        <topology evidence="1 8">Multi-pass membrane protein</topology>
    </subcellularLocation>
</comment>
<keyword evidence="10" id="KW-1185">Reference proteome</keyword>
<dbReference type="PANTHER" id="PTHR30003">
    <property type="entry name" value="L-LACTATE PERMEASE"/>
    <property type="match status" value="1"/>
</dbReference>
<feature type="transmembrane region" description="Helical" evidence="8">
    <location>
        <begin position="73"/>
        <end position="92"/>
    </location>
</feature>
<evidence type="ECO:0000313" key="10">
    <source>
        <dbReference type="Proteomes" id="UP000004367"/>
    </source>
</evidence>
<dbReference type="InterPro" id="IPR003804">
    <property type="entry name" value="Lactate_perm"/>
</dbReference>
<feature type="transmembrane region" description="Helical" evidence="8">
    <location>
        <begin position="397"/>
        <end position="417"/>
    </location>
</feature>
<organism evidence="9 10">
    <name type="scientific">Mobilicoccus pelagius NBRC 104925</name>
    <dbReference type="NCBI Taxonomy" id="1089455"/>
    <lineage>
        <taxon>Bacteria</taxon>
        <taxon>Bacillati</taxon>
        <taxon>Actinomycetota</taxon>
        <taxon>Actinomycetes</taxon>
        <taxon>Micrococcales</taxon>
        <taxon>Dermatophilaceae</taxon>
        <taxon>Mobilicoccus</taxon>
    </lineage>
</organism>
<feature type="transmembrane region" description="Helical" evidence="8">
    <location>
        <begin position="429"/>
        <end position="445"/>
    </location>
</feature>
<evidence type="ECO:0000256" key="6">
    <source>
        <dbReference type="ARBA" id="ARBA00022989"/>
    </source>
</evidence>
<dbReference type="GO" id="GO:0005886">
    <property type="term" value="C:plasma membrane"/>
    <property type="evidence" value="ECO:0007669"/>
    <property type="project" value="UniProtKB-SubCell"/>
</dbReference>
<dbReference type="Pfam" id="PF02652">
    <property type="entry name" value="Lactate_perm"/>
    <property type="match status" value="2"/>
</dbReference>
<evidence type="ECO:0000313" key="9">
    <source>
        <dbReference type="EMBL" id="GAB47325.1"/>
    </source>
</evidence>
<comment type="similarity">
    <text evidence="2 8">Belongs to the lactate permease family.</text>
</comment>
<evidence type="ECO:0000256" key="2">
    <source>
        <dbReference type="ARBA" id="ARBA00010100"/>
    </source>
</evidence>
<comment type="function">
    <text evidence="8">Uptake of L-lactate across the membrane. Can also transport D-lactate and glycolate.</text>
</comment>
<feature type="transmembrane region" description="Helical" evidence="8">
    <location>
        <begin position="451"/>
        <end position="474"/>
    </location>
</feature>
<protein>
    <recommendedName>
        <fullName evidence="8">L-lactate permease</fullName>
    </recommendedName>
</protein>
<keyword evidence="4 8" id="KW-1003">Cell membrane</keyword>
<keyword evidence="6 8" id="KW-1133">Transmembrane helix</keyword>
<feature type="transmembrane region" description="Helical" evidence="8">
    <location>
        <begin position="195"/>
        <end position="215"/>
    </location>
</feature>
<feature type="transmembrane region" description="Helical" evidence="8">
    <location>
        <begin position="550"/>
        <end position="572"/>
    </location>
</feature>
<dbReference type="RefSeq" id="WP_009481223.1">
    <property type="nucleotide sequence ID" value="NZ_BAFE01000009.1"/>
</dbReference>
<evidence type="ECO:0000256" key="5">
    <source>
        <dbReference type="ARBA" id="ARBA00022692"/>
    </source>
</evidence>
<name>H5UNL7_9MICO</name>
<feature type="transmembrane region" description="Helical" evidence="8">
    <location>
        <begin position="227"/>
        <end position="247"/>
    </location>
</feature>
<dbReference type="STRING" id="1089455.MOPEL_009_00150"/>
<accession>H5UNL7</accession>
<dbReference type="OrthoDB" id="9761056at2"/>
<keyword evidence="5 8" id="KW-0812">Transmembrane</keyword>
<dbReference type="eggNOG" id="COG1620">
    <property type="taxonomic scope" value="Bacteria"/>
</dbReference>
<evidence type="ECO:0000256" key="8">
    <source>
        <dbReference type="RuleBase" id="RU365092"/>
    </source>
</evidence>
<sequence>MIPAYQPVTDPLGRQWLSALVATLPILVMLVTLGGLRWKAHIAGLTSWAVALVIAVAVYAMPLTTALSLSAHGFVYGLFPIVWILLCAIWMYQVTVVSGRFDDLRATFYLITDDPRVLGLIIAFCFGGLLEALAGFGAPVAIVTVMLVAIGFSPIRAAITALLANTVPVAFGAVGLPILMAAKTADLPVLAVSPVAGRICALLSVVVPLLLLYVIDGKRGVAQCWPIGLFIGAIFGITKWVVSGTSLYNLTEVFAAVITVVAVIAFLRVWHPKGGEEARPRVGQALVPEVEEAHLRGRADAQGGAATATAQKTAPAATGTELRTDHLDGRRILMALVPYVLVIAVFSIAAIPAVKEALASTDLKFAWPGLSDLDNAAGAPAGHRAYTLTWLSSPGTLLAFVAIAVGLIYKVPMGTLFGELWKNAVKLKYTALTIGSVVALAFVMGDSGQTLALGLFIAGVGAAYPFFAPILGWIGTYVTGSDTSANILFSGLQAGVGDQIGHKELLVGAGAAGGVVGKMISPQSLAVAASAIGIAGAESVILRKVFGYSILLLFFMCLIAGLMSTPVLGWLLP</sequence>
<keyword evidence="7 8" id="KW-0472">Membrane</keyword>
<evidence type="ECO:0000256" key="1">
    <source>
        <dbReference type="ARBA" id="ARBA00004651"/>
    </source>
</evidence>
<dbReference type="EMBL" id="BAFE01000009">
    <property type="protein sequence ID" value="GAB47325.1"/>
    <property type="molecule type" value="Genomic_DNA"/>
</dbReference>
<dbReference type="AlphaFoldDB" id="H5UNL7"/>
<feature type="transmembrane region" description="Helical" evidence="8">
    <location>
        <begin position="117"/>
        <end position="150"/>
    </location>
</feature>
<feature type="transmembrane region" description="Helical" evidence="8">
    <location>
        <begin position="42"/>
        <end position="61"/>
    </location>
</feature>
<keyword evidence="3 8" id="KW-0813">Transport</keyword>
<dbReference type="NCBIfam" id="TIGR00795">
    <property type="entry name" value="lctP"/>
    <property type="match status" value="1"/>
</dbReference>
<comment type="caution">
    <text evidence="9">The sequence shown here is derived from an EMBL/GenBank/DDBJ whole genome shotgun (WGS) entry which is preliminary data.</text>
</comment>
<dbReference type="GO" id="GO:0015129">
    <property type="term" value="F:lactate transmembrane transporter activity"/>
    <property type="evidence" value="ECO:0007669"/>
    <property type="project" value="UniProtKB-UniRule"/>
</dbReference>
<evidence type="ECO:0000256" key="7">
    <source>
        <dbReference type="ARBA" id="ARBA00023136"/>
    </source>
</evidence>
<feature type="transmembrane region" description="Helical" evidence="8">
    <location>
        <begin position="253"/>
        <end position="271"/>
    </location>
</feature>
<proteinExistence type="inferred from homology"/>